<sequence>MDWSSVAGILLALAGLVVGQSLEGGKLSSLVQPAAFAIVVIGTFGAVLLQTRPATLRRGILMLRWIIRPPEDSRAALKKDIQQWNQTVRRAGPLALERHMAAATDPFMAKGLRMIIDGIQPDKLRQLLDTEITAFETAERQAVRVWESAAGYSPTIGILGAVLGLIHVMENLSDPAKLGPGIAVAFVSTIYGVGLANLFFYPIANKLKNIVTAQVHQQEIAAAVFHDIATGDFSRIMDERIATLMREHT</sequence>
<keyword evidence="3 7" id="KW-0812">Transmembrane</keyword>
<evidence type="ECO:0000313" key="10">
    <source>
        <dbReference type="Proteomes" id="UP000321323"/>
    </source>
</evidence>
<keyword evidence="2" id="KW-1003">Cell membrane</keyword>
<keyword evidence="6" id="KW-0653">Protein transport</keyword>
<dbReference type="Proteomes" id="UP000321323">
    <property type="component" value="Chromosome"/>
</dbReference>
<name>A0ABZ1UH89_9BURK</name>
<feature type="transmembrane region" description="Helical" evidence="7">
    <location>
        <begin position="149"/>
        <end position="169"/>
    </location>
</feature>
<dbReference type="NCBIfam" id="NF006583">
    <property type="entry name" value="PRK09109.1"/>
    <property type="match status" value="1"/>
</dbReference>
<keyword evidence="9" id="KW-0282">Flagellum</keyword>
<evidence type="ECO:0000256" key="1">
    <source>
        <dbReference type="ARBA" id="ARBA00004651"/>
    </source>
</evidence>
<keyword evidence="9" id="KW-0969">Cilium</keyword>
<dbReference type="InterPro" id="IPR047055">
    <property type="entry name" value="MotA-like"/>
</dbReference>
<comment type="subcellular location">
    <subcellularLocation>
        <location evidence="1">Cell membrane</location>
        <topology evidence="1">Multi-pass membrane protein</topology>
    </subcellularLocation>
    <subcellularLocation>
        <location evidence="6">Membrane</location>
        <topology evidence="6">Multi-pass membrane protein</topology>
    </subcellularLocation>
</comment>
<evidence type="ECO:0000256" key="3">
    <source>
        <dbReference type="ARBA" id="ARBA00022692"/>
    </source>
</evidence>
<evidence type="ECO:0000256" key="4">
    <source>
        <dbReference type="ARBA" id="ARBA00022989"/>
    </source>
</evidence>
<gene>
    <name evidence="9" type="ORF">E7V67_020675</name>
</gene>
<reference evidence="9 10" key="1">
    <citation type="journal article" date="2019" name="Int. J. Syst. Evol. Microbiol.">
        <title>The Draft Whole-Genome Sequence of the Antibiotic Producer Empedobacter haloabium ATCC 31962 Provides Indications for Its Taxonomic Reclassification.</title>
        <authorList>
            <person name="Miess H."/>
            <person name="Arlt P."/>
            <person name="Apel A.K."/>
            <person name="Weber T."/>
            <person name="Nieselt K."/>
            <person name="Hanssen F."/>
            <person name="Czemmel S."/>
            <person name="Nahnsen S."/>
            <person name="Gross H."/>
        </authorList>
    </citation>
    <scope>NUCLEOTIDE SEQUENCE [LARGE SCALE GENOMIC DNA]</scope>
    <source>
        <strain evidence="9 10">ATCC 31962</strain>
    </source>
</reference>
<evidence type="ECO:0000256" key="6">
    <source>
        <dbReference type="RuleBase" id="RU004057"/>
    </source>
</evidence>
<keyword evidence="5 7" id="KW-0472">Membrane</keyword>
<dbReference type="EMBL" id="CP136508">
    <property type="protein sequence ID" value="WUR12095.1"/>
    <property type="molecule type" value="Genomic_DNA"/>
</dbReference>
<proteinExistence type="inferred from homology"/>
<protein>
    <submittedName>
        <fullName evidence="9">Flagellar motor protein</fullName>
    </submittedName>
</protein>
<evidence type="ECO:0000256" key="5">
    <source>
        <dbReference type="ARBA" id="ARBA00023136"/>
    </source>
</evidence>
<keyword evidence="10" id="KW-1185">Reference proteome</keyword>
<accession>A0ABZ1UH89</accession>
<evidence type="ECO:0000256" key="7">
    <source>
        <dbReference type="SAM" id="Phobius"/>
    </source>
</evidence>
<evidence type="ECO:0000313" key="9">
    <source>
        <dbReference type="EMBL" id="WUR12095.1"/>
    </source>
</evidence>
<evidence type="ECO:0000259" key="8">
    <source>
        <dbReference type="Pfam" id="PF01618"/>
    </source>
</evidence>
<keyword evidence="4 7" id="KW-1133">Transmembrane helix</keyword>
<dbReference type="InterPro" id="IPR002898">
    <property type="entry name" value="MotA_ExbB_proton_chnl"/>
</dbReference>
<dbReference type="PANTHER" id="PTHR30433:SF3">
    <property type="entry name" value="MOTILITY PROTEIN A"/>
    <property type="match status" value="1"/>
</dbReference>
<feature type="domain" description="MotA/TolQ/ExbB proton channel" evidence="8">
    <location>
        <begin position="103"/>
        <end position="219"/>
    </location>
</feature>
<feature type="transmembrane region" description="Helical" evidence="7">
    <location>
        <begin position="181"/>
        <end position="200"/>
    </location>
</feature>
<keyword evidence="6" id="KW-0813">Transport</keyword>
<dbReference type="Pfam" id="PF01618">
    <property type="entry name" value="MotA_ExbB"/>
    <property type="match status" value="1"/>
</dbReference>
<keyword evidence="9" id="KW-0966">Cell projection</keyword>
<feature type="transmembrane region" description="Helical" evidence="7">
    <location>
        <begin position="29"/>
        <end position="49"/>
    </location>
</feature>
<comment type="similarity">
    <text evidence="6">Belongs to the exbB/tolQ family.</text>
</comment>
<organism evidence="9 10">
    <name type="scientific">[Empedobacter] haloabium</name>
    <dbReference type="NCBI Taxonomy" id="592317"/>
    <lineage>
        <taxon>Bacteria</taxon>
        <taxon>Pseudomonadati</taxon>
        <taxon>Pseudomonadota</taxon>
        <taxon>Betaproteobacteria</taxon>
        <taxon>Burkholderiales</taxon>
        <taxon>Oxalobacteraceae</taxon>
        <taxon>Telluria group</taxon>
        <taxon>Telluria group incertae sedis</taxon>
    </lineage>
</organism>
<dbReference type="PANTHER" id="PTHR30433">
    <property type="entry name" value="CHEMOTAXIS PROTEIN MOTA"/>
    <property type="match status" value="1"/>
</dbReference>
<evidence type="ECO:0000256" key="2">
    <source>
        <dbReference type="ARBA" id="ARBA00022475"/>
    </source>
</evidence>